<keyword evidence="4" id="KW-1185">Reference proteome</keyword>
<dbReference type="AlphaFoldDB" id="A0A9D4UG80"/>
<dbReference type="PANTHER" id="PTHR31469">
    <property type="entry name" value="OS07G0633600 PROTEIN"/>
    <property type="match status" value="1"/>
</dbReference>
<protein>
    <recommendedName>
        <fullName evidence="5">O-fucosyltransferase family protein</fullName>
    </recommendedName>
</protein>
<dbReference type="Proteomes" id="UP000886520">
    <property type="component" value="Chromosome 17"/>
</dbReference>
<gene>
    <name evidence="3" type="ORF">GOP47_0017867</name>
</gene>
<evidence type="ECO:0000256" key="2">
    <source>
        <dbReference type="SAM" id="Phobius"/>
    </source>
</evidence>
<name>A0A9D4UG80_ADICA</name>
<keyword evidence="2" id="KW-0472">Membrane</keyword>
<accession>A0A9D4UG80</accession>
<dbReference type="PANTHER" id="PTHR31469:SF8">
    <property type="entry name" value="OS07G0641000 PROTEIN"/>
    <property type="match status" value="1"/>
</dbReference>
<keyword evidence="2" id="KW-0812">Transmembrane</keyword>
<organism evidence="3 4">
    <name type="scientific">Adiantum capillus-veneris</name>
    <name type="common">Maidenhair fern</name>
    <dbReference type="NCBI Taxonomy" id="13818"/>
    <lineage>
        <taxon>Eukaryota</taxon>
        <taxon>Viridiplantae</taxon>
        <taxon>Streptophyta</taxon>
        <taxon>Embryophyta</taxon>
        <taxon>Tracheophyta</taxon>
        <taxon>Polypodiopsida</taxon>
        <taxon>Polypodiidae</taxon>
        <taxon>Polypodiales</taxon>
        <taxon>Pteridineae</taxon>
        <taxon>Pteridaceae</taxon>
        <taxon>Vittarioideae</taxon>
        <taxon>Adiantum</taxon>
    </lineage>
</organism>
<sequence>MGAMKHLVVKTNKGKKAHQQPGTTETRLQSMAPMPLIMTRVLCLIALLFVGLLISVLSYTISDLVPFSTKQPLYLYWGYHIDCPGKHCDTCAGLGHQESSLRCALEEALFLHRTFVMPSRMCINQQHNDKGILRASTNSGNFEGWGVQSCAMDSLYDLALISQTVKVILDSSAEWHQALSKARLLKTAVDIKDISRSELKHDSLYKEAVVINRTASPLAWFVECSDRKNHRNVLLPYSFLPKMAAKPLRLVAETIIEQLGDYDAIHVRRGDKLKIRKDRFGVNRTLFPHLDRDTQAGAILRRIGNWIPEGRTLFVASNERKPGFFDALGTKYKVVFISHFKSIVDPVVQNNYQLFIIERLILFGAKTYVKTFKEDPSDLSLTNDIKKKLRAWEIPVYTFDNSSGPLGCWRTAWGWICLGAEEMPSGGMQGQCTAIVGGMKRREMGRDAKGREERCQGKRAHLTNKFNKSEAGRRGYQAPAGE</sequence>
<feature type="compositionally biased region" description="Basic and acidic residues" evidence="1">
    <location>
        <begin position="445"/>
        <end position="456"/>
    </location>
</feature>
<reference evidence="3" key="1">
    <citation type="submission" date="2021-01" db="EMBL/GenBank/DDBJ databases">
        <title>Adiantum capillus-veneris genome.</title>
        <authorList>
            <person name="Fang Y."/>
            <person name="Liao Q."/>
        </authorList>
    </citation>
    <scope>NUCLEOTIDE SEQUENCE</scope>
    <source>
        <strain evidence="3">H3</strain>
        <tissue evidence="3">Leaf</tissue>
    </source>
</reference>
<dbReference type="GO" id="GO:0005794">
    <property type="term" value="C:Golgi apparatus"/>
    <property type="evidence" value="ECO:0007669"/>
    <property type="project" value="TreeGrafter"/>
</dbReference>
<keyword evidence="2" id="KW-1133">Transmembrane helix</keyword>
<comment type="caution">
    <text evidence="3">The sequence shown here is derived from an EMBL/GenBank/DDBJ whole genome shotgun (WGS) entry which is preliminary data.</text>
</comment>
<dbReference type="OrthoDB" id="1903705at2759"/>
<dbReference type="EMBL" id="JABFUD020000017">
    <property type="protein sequence ID" value="KAI5067339.1"/>
    <property type="molecule type" value="Genomic_DNA"/>
</dbReference>
<evidence type="ECO:0000256" key="1">
    <source>
        <dbReference type="SAM" id="MobiDB-lite"/>
    </source>
</evidence>
<evidence type="ECO:0000313" key="4">
    <source>
        <dbReference type="Proteomes" id="UP000886520"/>
    </source>
</evidence>
<evidence type="ECO:0000313" key="3">
    <source>
        <dbReference type="EMBL" id="KAI5067339.1"/>
    </source>
</evidence>
<proteinExistence type="predicted"/>
<feature type="region of interest" description="Disordered" evidence="1">
    <location>
        <begin position="445"/>
        <end position="482"/>
    </location>
</feature>
<evidence type="ECO:0008006" key="5">
    <source>
        <dbReference type="Google" id="ProtNLM"/>
    </source>
</evidence>
<feature type="transmembrane region" description="Helical" evidence="2">
    <location>
        <begin position="37"/>
        <end position="61"/>
    </location>
</feature>